<feature type="active site" evidence="20">
    <location>
        <position position="160"/>
    </location>
</feature>
<evidence type="ECO:0000256" key="8">
    <source>
        <dbReference type="ARBA" id="ARBA00022490"/>
    </source>
</evidence>
<dbReference type="EMBL" id="QOPD01000007">
    <property type="protein sequence ID" value="RCL37736.1"/>
    <property type="molecule type" value="Genomic_DNA"/>
</dbReference>
<dbReference type="Gene3D" id="3.30.43.10">
    <property type="entry name" value="Uridine Diphospho-n-acetylenolpyruvylglucosamine Reductase, domain 2"/>
    <property type="match status" value="1"/>
</dbReference>
<comment type="function">
    <text evidence="2 20">Cell wall formation.</text>
</comment>
<keyword evidence="15 20" id="KW-0560">Oxidoreductase</keyword>
<keyword evidence="14 20" id="KW-0573">Peptidoglycan synthesis</keyword>
<name>A0A368BM16_9GAMM</name>
<evidence type="ECO:0000256" key="5">
    <source>
        <dbReference type="ARBA" id="ARBA00010485"/>
    </source>
</evidence>
<dbReference type="InterPro" id="IPR011601">
    <property type="entry name" value="MurB_C"/>
</dbReference>
<dbReference type="SUPFAM" id="SSF56194">
    <property type="entry name" value="Uridine diphospho-N-Acetylenolpyruvylglucosamine reductase, MurB, C-terminal domain"/>
    <property type="match status" value="1"/>
</dbReference>
<dbReference type="Proteomes" id="UP000252147">
    <property type="component" value="Unassembled WGS sequence"/>
</dbReference>
<keyword evidence="9 20" id="KW-0132">Cell division</keyword>
<dbReference type="Pfam" id="PF01565">
    <property type="entry name" value="FAD_binding_4"/>
    <property type="match status" value="1"/>
</dbReference>
<comment type="catalytic activity">
    <reaction evidence="19 20">
        <text>UDP-N-acetyl-alpha-D-muramate + NADP(+) = UDP-N-acetyl-3-O-(1-carboxyvinyl)-alpha-D-glucosamine + NADPH + H(+)</text>
        <dbReference type="Rhea" id="RHEA:12248"/>
        <dbReference type="ChEBI" id="CHEBI:15378"/>
        <dbReference type="ChEBI" id="CHEBI:57783"/>
        <dbReference type="ChEBI" id="CHEBI:58349"/>
        <dbReference type="ChEBI" id="CHEBI:68483"/>
        <dbReference type="ChEBI" id="CHEBI:70757"/>
        <dbReference type="EC" id="1.3.1.98"/>
    </reaction>
</comment>
<evidence type="ECO:0000256" key="3">
    <source>
        <dbReference type="ARBA" id="ARBA00004496"/>
    </source>
</evidence>
<comment type="subcellular location">
    <subcellularLocation>
        <location evidence="3 20">Cytoplasm</location>
    </subcellularLocation>
</comment>
<dbReference type="AlphaFoldDB" id="A0A368BM16"/>
<evidence type="ECO:0000256" key="20">
    <source>
        <dbReference type="HAMAP-Rule" id="MF_00037"/>
    </source>
</evidence>
<organism evidence="22 23">
    <name type="scientific">SAR86 cluster bacterium</name>
    <dbReference type="NCBI Taxonomy" id="2030880"/>
    <lineage>
        <taxon>Bacteria</taxon>
        <taxon>Pseudomonadati</taxon>
        <taxon>Pseudomonadota</taxon>
        <taxon>Gammaproteobacteria</taxon>
        <taxon>SAR86 cluster</taxon>
    </lineage>
</organism>
<dbReference type="GO" id="GO:0071949">
    <property type="term" value="F:FAD binding"/>
    <property type="evidence" value="ECO:0007669"/>
    <property type="project" value="InterPro"/>
</dbReference>
<evidence type="ECO:0000313" key="22">
    <source>
        <dbReference type="EMBL" id="RCL37736.1"/>
    </source>
</evidence>
<keyword evidence="12 20" id="KW-0521">NADP</keyword>
<feature type="domain" description="FAD-binding PCMH-type" evidence="21">
    <location>
        <begin position="16"/>
        <end position="182"/>
    </location>
</feature>
<dbReference type="Gene3D" id="3.30.465.10">
    <property type="match status" value="1"/>
</dbReference>
<comment type="cofactor">
    <cofactor evidence="1 20">
        <name>FAD</name>
        <dbReference type="ChEBI" id="CHEBI:57692"/>
    </cofactor>
</comment>
<dbReference type="NCBIfam" id="TIGR00179">
    <property type="entry name" value="murB"/>
    <property type="match status" value="1"/>
</dbReference>
<dbReference type="PROSITE" id="PS51387">
    <property type="entry name" value="FAD_PCMH"/>
    <property type="match status" value="1"/>
</dbReference>
<evidence type="ECO:0000256" key="2">
    <source>
        <dbReference type="ARBA" id="ARBA00003921"/>
    </source>
</evidence>
<evidence type="ECO:0000256" key="15">
    <source>
        <dbReference type="ARBA" id="ARBA00023002"/>
    </source>
</evidence>
<keyword evidence="13 20" id="KW-0133">Cell shape</keyword>
<dbReference type="NCBIfam" id="NF000755">
    <property type="entry name" value="PRK00046.1"/>
    <property type="match status" value="1"/>
</dbReference>
<comment type="similarity">
    <text evidence="5 20">Belongs to the MurB family.</text>
</comment>
<dbReference type="InterPro" id="IPR003170">
    <property type="entry name" value="MurB"/>
</dbReference>
<proteinExistence type="inferred from homology"/>
<evidence type="ECO:0000256" key="4">
    <source>
        <dbReference type="ARBA" id="ARBA00004752"/>
    </source>
</evidence>
<keyword evidence="16 20" id="KW-0131">Cell cycle</keyword>
<dbReference type="PANTHER" id="PTHR21071">
    <property type="entry name" value="UDP-N-ACETYLENOLPYRUVOYLGLUCOSAMINE REDUCTASE"/>
    <property type="match status" value="1"/>
</dbReference>
<evidence type="ECO:0000256" key="14">
    <source>
        <dbReference type="ARBA" id="ARBA00022984"/>
    </source>
</evidence>
<evidence type="ECO:0000256" key="10">
    <source>
        <dbReference type="ARBA" id="ARBA00022630"/>
    </source>
</evidence>
<evidence type="ECO:0000313" key="23">
    <source>
        <dbReference type="Proteomes" id="UP000252147"/>
    </source>
</evidence>
<sequence>MKPEAKDLTLNNSFKLRSKAMNYYEFISNEELNSFFKNSHHYEDLSIVGEGTNSIFPSVFHGTVLRSTNESITETLNSDFTIKVGAGCNWDHLVDECVNNKLFGLENLAGIPGSVGAAPIQNIGAYGKELSQFLTEVEVYDLKEKIFKNLSNEECKFGYRTSIFQSHKEFLITSVTIKLEKVFQPYMAYKDLENKKIDSSKEMVELIRKIRDDKLPDRESFPNVGSFFKNPILSQDEYDSNEKLHKLANVWREGGSIKLSAAELIELAGLKGIKINNVGVSLKHALVLTCTGIATQEDLVFMTNLIRERVKNDFDLDLKAEPNFL</sequence>
<dbReference type="GO" id="GO:0005829">
    <property type="term" value="C:cytosol"/>
    <property type="evidence" value="ECO:0007669"/>
    <property type="project" value="TreeGrafter"/>
</dbReference>
<dbReference type="InterPro" id="IPR036635">
    <property type="entry name" value="MurB_C_sf"/>
</dbReference>
<comment type="pathway">
    <text evidence="4 20">Cell wall biogenesis; peptidoglycan biosynthesis.</text>
</comment>
<evidence type="ECO:0000256" key="19">
    <source>
        <dbReference type="ARBA" id="ARBA00048914"/>
    </source>
</evidence>
<evidence type="ECO:0000256" key="6">
    <source>
        <dbReference type="ARBA" id="ARBA00012518"/>
    </source>
</evidence>
<protein>
    <recommendedName>
        <fullName evidence="7 20">UDP-N-acetylenolpyruvoylglucosamine reductase</fullName>
        <ecNumber evidence="6 20">1.3.1.98</ecNumber>
    </recommendedName>
    <alternativeName>
        <fullName evidence="18 20">UDP-N-acetylmuramate dehydrogenase</fullName>
    </alternativeName>
</protein>
<evidence type="ECO:0000256" key="17">
    <source>
        <dbReference type="ARBA" id="ARBA00023316"/>
    </source>
</evidence>
<evidence type="ECO:0000256" key="1">
    <source>
        <dbReference type="ARBA" id="ARBA00001974"/>
    </source>
</evidence>
<dbReference type="GO" id="GO:0009252">
    <property type="term" value="P:peptidoglycan biosynthetic process"/>
    <property type="evidence" value="ECO:0007669"/>
    <property type="project" value="UniProtKB-UniRule"/>
</dbReference>
<evidence type="ECO:0000256" key="16">
    <source>
        <dbReference type="ARBA" id="ARBA00023306"/>
    </source>
</evidence>
<gene>
    <name evidence="20" type="primary">murB</name>
    <name evidence="22" type="ORF">DBW97_04160</name>
</gene>
<evidence type="ECO:0000256" key="18">
    <source>
        <dbReference type="ARBA" id="ARBA00031026"/>
    </source>
</evidence>
<keyword evidence="17 20" id="KW-0961">Cell wall biogenesis/degradation</keyword>
<reference evidence="22 23" key="1">
    <citation type="journal article" date="2018" name="Microbiome">
        <title>Fine metagenomic profile of the Mediterranean stratified and mixed water columns revealed by assembly and recruitment.</title>
        <authorList>
            <person name="Haro-Moreno J.M."/>
            <person name="Lopez-Perez M."/>
            <person name="De La Torre J.R."/>
            <person name="Picazo A."/>
            <person name="Camacho A."/>
            <person name="Rodriguez-Valera F."/>
        </authorList>
    </citation>
    <scope>NUCLEOTIDE SEQUENCE [LARGE SCALE GENOMIC DNA]</scope>
    <source>
        <strain evidence="22">MED-G83</strain>
    </source>
</reference>
<keyword evidence="8 20" id="KW-0963">Cytoplasm</keyword>
<dbReference type="GO" id="GO:0071555">
    <property type="term" value="P:cell wall organization"/>
    <property type="evidence" value="ECO:0007669"/>
    <property type="project" value="UniProtKB-KW"/>
</dbReference>
<dbReference type="InterPro" id="IPR016169">
    <property type="entry name" value="FAD-bd_PCMH_sub2"/>
</dbReference>
<feature type="active site" description="Proton donor" evidence="20">
    <location>
        <position position="226"/>
    </location>
</feature>
<dbReference type="InterPro" id="IPR016166">
    <property type="entry name" value="FAD-bd_PCMH"/>
</dbReference>
<dbReference type="GO" id="GO:0008360">
    <property type="term" value="P:regulation of cell shape"/>
    <property type="evidence" value="ECO:0007669"/>
    <property type="project" value="UniProtKB-KW"/>
</dbReference>
<dbReference type="GO" id="GO:0051301">
    <property type="term" value="P:cell division"/>
    <property type="evidence" value="ECO:0007669"/>
    <property type="project" value="UniProtKB-KW"/>
</dbReference>
<feature type="active site" evidence="20">
    <location>
        <position position="321"/>
    </location>
</feature>
<dbReference type="InterPro" id="IPR016167">
    <property type="entry name" value="FAD-bd_PCMH_sub1"/>
</dbReference>
<evidence type="ECO:0000256" key="13">
    <source>
        <dbReference type="ARBA" id="ARBA00022960"/>
    </source>
</evidence>
<dbReference type="PANTHER" id="PTHR21071:SF4">
    <property type="entry name" value="UDP-N-ACETYLENOLPYRUVOYLGLUCOSAMINE REDUCTASE"/>
    <property type="match status" value="1"/>
</dbReference>
<dbReference type="SUPFAM" id="SSF56176">
    <property type="entry name" value="FAD-binding/transporter-associated domain-like"/>
    <property type="match status" value="1"/>
</dbReference>
<keyword evidence="11 20" id="KW-0274">FAD</keyword>
<comment type="caution">
    <text evidence="22">The sequence shown here is derived from an EMBL/GenBank/DDBJ whole genome shotgun (WGS) entry which is preliminary data.</text>
</comment>
<dbReference type="GO" id="GO:0008762">
    <property type="term" value="F:UDP-N-acetylmuramate dehydrogenase activity"/>
    <property type="evidence" value="ECO:0007669"/>
    <property type="project" value="UniProtKB-UniRule"/>
</dbReference>
<dbReference type="InterPro" id="IPR006094">
    <property type="entry name" value="Oxid_FAD_bind_N"/>
</dbReference>
<evidence type="ECO:0000259" key="21">
    <source>
        <dbReference type="PROSITE" id="PS51387"/>
    </source>
</evidence>
<keyword evidence="10 20" id="KW-0285">Flavoprotein</keyword>
<dbReference type="UniPathway" id="UPA00219"/>
<accession>A0A368BM16</accession>
<dbReference type="InterPro" id="IPR036318">
    <property type="entry name" value="FAD-bd_PCMH-like_sf"/>
</dbReference>
<evidence type="ECO:0000256" key="12">
    <source>
        <dbReference type="ARBA" id="ARBA00022857"/>
    </source>
</evidence>
<evidence type="ECO:0000256" key="11">
    <source>
        <dbReference type="ARBA" id="ARBA00022827"/>
    </source>
</evidence>
<dbReference type="Pfam" id="PF02873">
    <property type="entry name" value="MurB_C"/>
    <property type="match status" value="1"/>
</dbReference>
<dbReference type="EC" id="1.3.1.98" evidence="6 20"/>
<dbReference type="Gene3D" id="3.90.78.10">
    <property type="entry name" value="UDP-N-acetylenolpyruvoylglucosamine reductase, C-terminal domain"/>
    <property type="match status" value="1"/>
</dbReference>
<evidence type="ECO:0000256" key="7">
    <source>
        <dbReference type="ARBA" id="ARBA00015188"/>
    </source>
</evidence>
<dbReference type="HAMAP" id="MF_00037">
    <property type="entry name" value="MurB"/>
    <property type="match status" value="1"/>
</dbReference>
<evidence type="ECO:0000256" key="9">
    <source>
        <dbReference type="ARBA" id="ARBA00022618"/>
    </source>
</evidence>